<feature type="region of interest" description="Disordered" evidence="7">
    <location>
        <begin position="1122"/>
        <end position="1151"/>
    </location>
</feature>
<feature type="transmembrane region" description="Helical" evidence="8">
    <location>
        <begin position="907"/>
        <end position="929"/>
    </location>
</feature>
<dbReference type="InterPro" id="IPR051275">
    <property type="entry name" value="Cell_adhesion_signaling"/>
</dbReference>
<dbReference type="SUPFAM" id="SSF49265">
    <property type="entry name" value="Fibronectin type III"/>
    <property type="match status" value="1"/>
</dbReference>
<dbReference type="AlphaFoldDB" id="A0A226EPP2"/>
<evidence type="ECO:0000313" key="11">
    <source>
        <dbReference type="EMBL" id="OXA59469.1"/>
    </source>
</evidence>
<dbReference type="EMBL" id="LNIX01000002">
    <property type="protein sequence ID" value="OXA59469.1"/>
    <property type="molecule type" value="Genomic_DNA"/>
</dbReference>
<dbReference type="OMA" id="TKNESCR"/>
<dbReference type="Pfam" id="PF13927">
    <property type="entry name" value="Ig_3"/>
    <property type="match status" value="5"/>
</dbReference>
<evidence type="ECO:0000259" key="9">
    <source>
        <dbReference type="PROSITE" id="PS50835"/>
    </source>
</evidence>
<dbReference type="InterPro" id="IPR003961">
    <property type="entry name" value="FN3_dom"/>
</dbReference>
<name>A0A226EPP2_FOLCA</name>
<evidence type="ECO:0000259" key="10">
    <source>
        <dbReference type="PROSITE" id="PS50853"/>
    </source>
</evidence>
<keyword evidence="8" id="KW-1133">Transmembrane helix</keyword>
<protein>
    <submittedName>
        <fullName evidence="11">Hemicentin-2</fullName>
    </submittedName>
</protein>
<evidence type="ECO:0000256" key="3">
    <source>
        <dbReference type="ARBA" id="ARBA00023136"/>
    </source>
</evidence>
<evidence type="ECO:0000256" key="7">
    <source>
        <dbReference type="SAM" id="MobiDB-lite"/>
    </source>
</evidence>
<dbReference type="GO" id="GO:0005911">
    <property type="term" value="C:cell-cell junction"/>
    <property type="evidence" value="ECO:0007669"/>
    <property type="project" value="TreeGrafter"/>
</dbReference>
<dbReference type="InterPro" id="IPR007110">
    <property type="entry name" value="Ig-like_dom"/>
</dbReference>
<dbReference type="InterPro" id="IPR003599">
    <property type="entry name" value="Ig_sub"/>
</dbReference>
<feature type="domain" description="Ig-like" evidence="9">
    <location>
        <begin position="400"/>
        <end position="483"/>
    </location>
</feature>
<evidence type="ECO:0000256" key="2">
    <source>
        <dbReference type="ARBA" id="ARBA00022737"/>
    </source>
</evidence>
<accession>A0A226EPP2</accession>
<sequence>MSFGLLLSGMVSGDDMRDVSEGDDVVLECRFGPHLSTRGPTVYWTRTNNRDKDNVAIEGTPLEQNYEIDYVPTAGKYDLKIKNASYDRDNGKFECRMRSQGSGHELHSKTFQLTVLLPPGPPRITPVEPSATEGRTIELTCSSSGGSPDPLIRWYRAGMPYPLESIIKNGGSRNNPTSAILSVVPQRDDDGTDYRCVVWNRALGEGEKLESSTQLNVNYYPRVKVGPENPLRVEKGSPCRLTCNVDSKPAVNSVKWTRNGRFSETSFTYTIPRVSIQDAGTYVCQAENGLGQSGESDLSLEVLYAPIVSVIAKKEIEEGENVWIKCNVSSNPRPASIEWIKMDDPNFRQTGDILRIERVSAANVGTYACKAVNIINPSGDTSTYERTGNATVTLMIKHAPGKTFIEPAEPNVVEGSGVTLNCGANPPGWPLPNFRWWKEGSESTISVGPQLNIGSAKVSSEGVYLCQPTNEIGTGTIASATLKVYQAPKIVQTLQPQILKKTGDTNFKVSCTATAKPRPSISWAKDGQILQPNSQLARGFYRIETHDIEVKNGAYTVNSTLFFTGENRPSGQILAEDRGYYACIAENEVRKEESHMYLRVQHKPIFIHQRTSEIDRVAYDSGETAHIPCKIQAFPKPEFDWFHNSLTLNFDSKHSRTYEQNLTILANDVYISTLIVHGVQEEDYGGYKCKATNSMGNSSSVITLEAKGPPSTPKHIRVIDATEVSILLQWEAGFDGGYEDTKYLVQYFSDDEAVGEASCQNPCNITGLKQQTEYNFRIKAVNDVGTSDFSKNLTGSTKVDLTKIPDPIEVKFEPKSKTLLFNLIKPMPMAEAKIEVFVSGEASWRKYRMIPLEFVNTHEHIIEEEKPLEQVRVSICFESEAACGNSINADEVNSVPAKAHISGRVPYVIGGVVSGFVVLICVGLILMFCCCRKKKIVKKDYEMGRGRDATQDAPPPYYNGMENKGMERSMDVIEDTLKNFDQQNGYISYNGLHHQPVNGNGTIPYIDQNSYSNSNNGGSVNSQDSLWKAPQLVPSDQQQINMQNQSINHNHLHATMHHQQQQQQQPHPNHRNSGNYEHHQSYSNAPDDYVSYDNRGNYATDPYGPIPKPKRRLDLIGDSPYHELSGLPDPYLEPTSHSHAHPTHNGGGHEQELPARTQPMTMTFEESLESGYSTPNSRNRRVIREIIVW</sequence>
<dbReference type="InterPro" id="IPR013098">
    <property type="entry name" value="Ig_I-set"/>
</dbReference>
<dbReference type="GO" id="GO:0009653">
    <property type="term" value="P:anatomical structure morphogenesis"/>
    <property type="evidence" value="ECO:0007669"/>
    <property type="project" value="UniProtKB-ARBA"/>
</dbReference>
<keyword evidence="3 8" id="KW-0472">Membrane</keyword>
<feature type="domain" description="Ig-like" evidence="9">
    <location>
        <begin position="604"/>
        <end position="705"/>
    </location>
</feature>
<dbReference type="GO" id="GO:0005886">
    <property type="term" value="C:plasma membrane"/>
    <property type="evidence" value="ECO:0007669"/>
    <property type="project" value="TreeGrafter"/>
</dbReference>
<evidence type="ECO:0000256" key="1">
    <source>
        <dbReference type="ARBA" id="ARBA00004479"/>
    </source>
</evidence>
<dbReference type="InterPro" id="IPR013783">
    <property type="entry name" value="Ig-like_fold"/>
</dbReference>
<keyword evidence="5" id="KW-0325">Glycoprotein</keyword>
<dbReference type="PROSITE" id="PS50835">
    <property type="entry name" value="IG_LIKE"/>
    <property type="match status" value="7"/>
</dbReference>
<dbReference type="SMART" id="SM00060">
    <property type="entry name" value="FN3"/>
    <property type="match status" value="1"/>
</dbReference>
<evidence type="ECO:0000256" key="4">
    <source>
        <dbReference type="ARBA" id="ARBA00023157"/>
    </source>
</evidence>
<evidence type="ECO:0000256" key="5">
    <source>
        <dbReference type="ARBA" id="ARBA00023180"/>
    </source>
</evidence>
<keyword evidence="6" id="KW-0393">Immunoglobulin domain</keyword>
<evidence type="ECO:0000313" key="12">
    <source>
        <dbReference type="Proteomes" id="UP000198287"/>
    </source>
</evidence>
<dbReference type="GO" id="GO:0098609">
    <property type="term" value="P:cell-cell adhesion"/>
    <property type="evidence" value="ECO:0007669"/>
    <property type="project" value="TreeGrafter"/>
</dbReference>
<dbReference type="PROSITE" id="PS50853">
    <property type="entry name" value="FN3"/>
    <property type="match status" value="1"/>
</dbReference>
<dbReference type="SUPFAM" id="SSF48726">
    <property type="entry name" value="Immunoglobulin"/>
    <property type="match status" value="7"/>
</dbReference>
<feature type="domain" description="Ig-like" evidence="9">
    <location>
        <begin position="488"/>
        <end position="594"/>
    </location>
</feature>
<keyword evidence="12" id="KW-1185">Reference proteome</keyword>
<dbReference type="OrthoDB" id="5857426at2759"/>
<dbReference type="Proteomes" id="UP000198287">
    <property type="component" value="Unassembled WGS sequence"/>
</dbReference>
<feature type="domain" description="Ig-like" evidence="9">
    <location>
        <begin position="221"/>
        <end position="299"/>
    </location>
</feature>
<dbReference type="GO" id="GO:0030154">
    <property type="term" value="P:cell differentiation"/>
    <property type="evidence" value="ECO:0007669"/>
    <property type="project" value="UniProtKB-ARBA"/>
</dbReference>
<keyword evidence="8" id="KW-0812">Transmembrane</keyword>
<comment type="caution">
    <text evidence="11">The sequence shown here is derived from an EMBL/GenBank/DDBJ whole genome shotgun (WGS) entry which is preliminary data.</text>
</comment>
<feature type="domain" description="Fibronectin type-III" evidence="10">
    <location>
        <begin position="709"/>
        <end position="800"/>
    </location>
</feature>
<dbReference type="GO" id="GO:0050839">
    <property type="term" value="F:cell adhesion molecule binding"/>
    <property type="evidence" value="ECO:0007669"/>
    <property type="project" value="TreeGrafter"/>
</dbReference>
<dbReference type="Gene3D" id="2.60.40.10">
    <property type="entry name" value="Immunoglobulins"/>
    <property type="match status" value="8"/>
</dbReference>
<keyword evidence="4" id="KW-1015">Disulfide bond</keyword>
<dbReference type="CDD" id="cd00063">
    <property type="entry name" value="FN3"/>
    <property type="match status" value="1"/>
</dbReference>
<feature type="compositionally biased region" description="Low complexity" evidence="7">
    <location>
        <begin position="1057"/>
        <end position="1067"/>
    </location>
</feature>
<dbReference type="Pfam" id="PF07679">
    <property type="entry name" value="I-set"/>
    <property type="match status" value="1"/>
</dbReference>
<dbReference type="PANTHER" id="PTHR11640">
    <property type="entry name" value="NEPHRIN"/>
    <property type="match status" value="1"/>
</dbReference>
<gene>
    <name evidence="11" type="ORF">Fcan01_05634</name>
</gene>
<dbReference type="InterPro" id="IPR003598">
    <property type="entry name" value="Ig_sub2"/>
</dbReference>
<dbReference type="STRING" id="158441.A0A226EPP2"/>
<feature type="compositionally biased region" description="Low complexity" evidence="7">
    <location>
        <begin position="1009"/>
        <end position="1022"/>
    </location>
</feature>
<feature type="region of interest" description="Disordered" evidence="7">
    <location>
        <begin position="1054"/>
        <end position="1087"/>
    </location>
</feature>
<feature type="domain" description="Ig-like" evidence="9">
    <location>
        <begin position="122"/>
        <end position="216"/>
    </location>
</feature>
<dbReference type="PANTHER" id="PTHR11640:SF134">
    <property type="entry name" value="ECHINOID, ISOFORM A-RELATED"/>
    <property type="match status" value="1"/>
</dbReference>
<evidence type="ECO:0000256" key="6">
    <source>
        <dbReference type="ARBA" id="ARBA00023319"/>
    </source>
</evidence>
<organism evidence="11 12">
    <name type="scientific">Folsomia candida</name>
    <name type="common">Springtail</name>
    <dbReference type="NCBI Taxonomy" id="158441"/>
    <lineage>
        <taxon>Eukaryota</taxon>
        <taxon>Metazoa</taxon>
        <taxon>Ecdysozoa</taxon>
        <taxon>Arthropoda</taxon>
        <taxon>Hexapoda</taxon>
        <taxon>Collembola</taxon>
        <taxon>Entomobryomorpha</taxon>
        <taxon>Isotomoidea</taxon>
        <taxon>Isotomidae</taxon>
        <taxon>Proisotominae</taxon>
        <taxon>Folsomia</taxon>
    </lineage>
</organism>
<reference evidence="11 12" key="1">
    <citation type="submission" date="2015-12" db="EMBL/GenBank/DDBJ databases">
        <title>The genome of Folsomia candida.</title>
        <authorList>
            <person name="Faddeeva A."/>
            <person name="Derks M.F."/>
            <person name="Anvar Y."/>
            <person name="Smit S."/>
            <person name="Van Straalen N."/>
            <person name="Roelofs D."/>
        </authorList>
    </citation>
    <scope>NUCLEOTIDE SEQUENCE [LARGE SCALE GENOMIC DNA]</scope>
    <source>
        <strain evidence="11 12">VU population</strain>
        <tissue evidence="11">Whole body</tissue>
    </source>
</reference>
<keyword evidence="2" id="KW-0677">Repeat</keyword>
<dbReference type="InterPro" id="IPR036179">
    <property type="entry name" value="Ig-like_dom_sf"/>
</dbReference>
<dbReference type="InterPro" id="IPR036116">
    <property type="entry name" value="FN3_sf"/>
</dbReference>
<comment type="subcellular location">
    <subcellularLocation>
        <location evidence="1">Membrane</location>
        <topology evidence="1">Single-pass type I membrane protein</topology>
    </subcellularLocation>
</comment>
<evidence type="ECO:0000256" key="8">
    <source>
        <dbReference type="SAM" id="Phobius"/>
    </source>
</evidence>
<feature type="domain" description="Ig-like" evidence="9">
    <location>
        <begin position="19"/>
        <end position="112"/>
    </location>
</feature>
<feature type="region of interest" description="Disordered" evidence="7">
    <location>
        <begin position="1000"/>
        <end position="1024"/>
    </location>
</feature>
<proteinExistence type="predicted"/>
<dbReference type="Pfam" id="PF00041">
    <property type="entry name" value="fn3"/>
    <property type="match status" value="1"/>
</dbReference>
<feature type="domain" description="Ig-like" evidence="9">
    <location>
        <begin position="306"/>
        <end position="387"/>
    </location>
</feature>
<dbReference type="SMART" id="SM00408">
    <property type="entry name" value="IGc2"/>
    <property type="match status" value="7"/>
</dbReference>
<dbReference type="SMART" id="SM00409">
    <property type="entry name" value="IG"/>
    <property type="match status" value="7"/>
</dbReference>